<evidence type="ECO:0000313" key="1">
    <source>
        <dbReference type="EMBL" id="NWK05219.1"/>
    </source>
</evidence>
<evidence type="ECO:0008006" key="3">
    <source>
        <dbReference type="Google" id="ProtNLM"/>
    </source>
</evidence>
<feature type="non-terminal residue" evidence="1">
    <location>
        <position position="352"/>
    </location>
</feature>
<dbReference type="InterPro" id="IPR011990">
    <property type="entry name" value="TPR-like_helical_dom_sf"/>
</dbReference>
<dbReference type="SUPFAM" id="SSF48452">
    <property type="entry name" value="TPR-like"/>
    <property type="match status" value="1"/>
</dbReference>
<protein>
    <recommendedName>
        <fullName evidence="3">Tetratricopeptide repeat protein</fullName>
    </recommendedName>
</protein>
<dbReference type="EMBL" id="JACASX010000004">
    <property type="protein sequence ID" value="NWK05219.1"/>
    <property type="molecule type" value="Genomic_DNA"/>
</dbReference>
<comment type="caution">
    <text evidence="1">The sequence shown here is derived from an EMBL/GenBank/DDBJ whole genome shotgun (WGS) entry which is preliminary data.</text>
</comment>
<reference evidence="1 2" key="1">
    <citation type="journal article" date="2019" name="Environ. Microbiol.">
        <title>Genomics insights into ecotype formation of ammonia-oxidizing archaea in the deep ocean.</title>
        <authorList>
            <person name="Wang Y."/>
            <person name="Huang J.M."/>
            <person name="Cui G.J."/>
            <person name="Nunoura T."/>
            <person name="Takaki Y."/>
            <person name="Li W.L."/>
            <person name="Li J."/>
            <person name="Gao Z.M."/>
            <person name="Takai K."/>
            <person name="Zhang A.Q."/>
            <person name="Stepanauskas R."/>
        </authorList>
    </citation>
    <scope>NUCLEOTIDE SEQUENCE [LARGE SCALE GENOMIC DNA]</scope>
    <source>
        <strain evidence="1 2">F20</strain>
    </source>
</reference>
<sequence length="352" mass="40577">MRLVTKEDNISTLIERGKKMLSSDKYLFVTTIDMIDQLEMSLETFCKKIDQKTMISGHKEKTLKLLQDTEGVFPVGVSRFELVILGIKKELIEKEELEKFVNVDEELLPIIQVINSLDGSEILPQGNKEELDWFIDKIHGKKIEYTDHYAVSFTESPLANAEANNSLEELSWGKATWEPKIERFRPSAMVYETVAWHLVEGGKFDMAENFHKLAIGLDPEYYFAMEQLAQLYLTEKRPAKVLPLLEKAIEINPKFSYLKLVLGYYYIATRKFDHALLEFEKIDLELPFPDMEKVSIILMKSKAKLLMGDLDAALSYCIEASTLCSPDKPINDTENSLYFAWSEILKRKGDYQ</sequence>
<dbReference type="Pfam" id="PF13181">
    <property type="entry name" value="TPR_8"/>
    <property type="match status" value="1"/>
</dbReference>
<name>A0A7K4NQC1_9ARCH</name>
<dbReference type="InterPro" id="IPR019734">
    <property type="entry name" value="TPR_rpt"/>
</dbReference>
<accession>A0A7K4NQC1</accession>
<gene>
    <name evidence="1" type="ORF">HX833_03900</name>
</gene>
<dbReference type="AlphaFoldDB" id="A0A7K4NQC1"/>
<organism evidence="1 2">
    <name type="scientific">Marine Group I thaumarchaeote</name>
    <dbReference type="NCBI Taxonomy" id="2511932"/>
    <lineage>
        <taxon>Archaea</taxon>
        <taxon>Nitrososphaerota</taxon>
        <taxon>Marine Group I</taxon>
    </lineage>
</organism>
<dbReference type="SMART" id="SM00028">
    <property type="entry name" value="TPR"/>
    <property type="match status" value="3"/>
</dbReference>
<evidence type="ECO:0000313" key="2">
    <source>
        <dbReference type="Proteomes" id="UP000526196"/>
    </source>
</evidence>
<proteinExistence type="predicted"/>
<dbReference type="Gene3D" id="1.25.40.10">
    <property type="entry name" value="Tetratricopeptide repeat domain"/>
    <property type="match status" value="1"/>
</dbReference>
<dbReference type="Proteomes" id="UP000526196">
    <property type="component" value="Unassembled WGS sequence"/>
</dbReference>